<reference evidence="2" key="1">
    <citation type="submission" date="2021-03" db="EMBL/GenBank/DDBJ databases">
        <authorList>
            <person name="Stanton E."/>
        </authorList>
    </citation>
    <scope>NUCLEOTIDE SEQUENCE</scope>
    <source>
        <strain evidence="2">2020EL-00113</strain>
    </source>
</reference>
<evidence type="ECO:0000313" key="2">
    <source>
        <dbReference type="EMBL" id="MBQ0269572.1"/>
    </source>
</evidence>
<dbReference type="EMBL" id="JAGKLY010000006">
    <property type="protein sequence ID" value="MBQ0269572.1"/>
    <property type="molecule type" value="Genomic_DNA"/>
</dbReference>
<keyword evidence="1" id="KW-0812">Transmembrane</keyword>
<dbReference type="RefSeq" id="WP_210848721.1">
    <property type="nucleotide sequence ID" value="NZ_JAGKLY010000006.1"/>
</dbReference>
<keyword evidence="1" id="KW-0472">Membrane</keyword>
<evidence type="ECO:0000256" key="1">
    <source>
        <dbReference type="SAM" id="Phobius"/>
    </source>
</evidence>
<sequence>MDELYSELHSKLTYFFATVGAFFSGFTLYEVGFLFGLIVSVVLGVLNYLLNRRSQQKRTEIWADYVNTLKTQSELGNATESVKEFITAPKQDL</sequence>
<evidence type="ECO:0000313" key="3">
    <source>
        <dbReference type="Proteomes" id="UP000674270"/>
    </source>
</evidence>
<protein>
    <recommendedName>
        <fullName evidence="4">Holin</fullName>
    </recommendedName>
</protein>
<comment type="caution">
    <text evidence="2">The sequence shown here is derived from an EMBL/GenBank/DDBJ whole genome shotgun (WGS) entry which is preliminary data.</text>
</comment>
<organism evidence="2 3">
    <name type="scientific">Providencia huaxiensis</name>
    <dbReference type="NCBI Taxonomy" id="2027290"/>
    <lineage>
        <taxon>Bacteria</taxon>
        <taxon>Pseudomonadati</taxon>
        <taxon>Pseudomonadota</taxon>
        <taxon>Gammaproteobacteria</taxon>
        <taxon>Enterobacterales</taxon>
        <taxon>Morganellaceae</taxon>
        <taxon>Providencia</taxon>
    </lineage>
</organism>
<feature type="transmembrane region" description="Helical" evidence="1">
    <location>
        <begin position="34"/>
        <end position="50"/>
    </location>
</feature>
<keyword evidence="1" id="KW-1133">Transmembrane helix</keyword>
<gene>
    <name evidence="2" type="ORF">J7T18_14800</name>
</gene>
<accession>A0A8I2DBG1</accession>
<dbReference type="AlphaFoldDB" id="A0A8I2DBG1"/>
<proteinExistence type="predicted"/>
<evidence type="ECO:0008006" key="4">
    <source>
        <dbReference type="Google" id="ProtNLM"/>
    </source>
</evidence>
<name>A0A8I2DBG1_9GAMM</name>
<dbReference type="Proteomes" id="UP000674270">
    <property type="component" value="Unassembled WGS sequence"/>
</dbReference>
<feature type="transmembrane region" description="Helical" evidence="1">
    <location>
        <begin position="12"/>
        <end position="28"/>
    </location>
</feature>